<dbReference type="EMBL" id="AP018174">
    <property type="protein sequence ID" value="BAY16102.1"/>
    <property type="molecule type" value="Genomic_DNA"/>
</dbReference>
<evidence type="ECO:0000313" key="2">
    <source>
        <dbReference type="EMBL" id="BAY16102.1"/>
    </source>
</evidence>
<dbReference type="Pfam" id="PF06094">
    <property type="entry name" value="GGACT"/>
    <property type="match status" value="1"/>
</dbReference>
<dbReference type="Gene3D" id="3.10.490.10">
    <property type="entry name" value="Gamma-glutamyl cyclotransferase-like"/>
    <property type="match status" value="1"/>
</dbReference>
<sequence length="142" mass="15990">MTKFAEELRVFVYGTLKPGEANYQKYCAGKVVNAQRAVILGKLFALPMGYPATTSGQNQVHGYLLSFCEPKILQALDHLEDYQPNRPITENLYNRLQVEVYTPKGDVLGWAWVYVMNLELVNQLNGTLLTDGWWSGCGLTLT</sequence>
<name>A0A1Z4GF22_9CYAN</name>
<dbReference type="AlphaFoldDB" id="A0A1Z4GF22"/>
<dbReference type="InterPro" id="IPR013024">
    <property type="entry name" value="GGCT-like"/>
</dbReference>
<evidence type="ECO:0000259" key="1">
    <source>
        <dbReference type="Pfam" id="PF06094"/>
    </source>
</evidence>
<gene>
    <name evidence="2" type="ORF">NIES21_19250</name>
</gene>
<dbReference type="InterPro" id="IPR036568">
    <property type="entry name" value="GGCT-like_sf"/>
</dbReference>
<dbReference type="InterPro" id="IPR009288">
    <property type="entry name" value="AIG2-like_dom"/>
</dbReference>
<dbReference type="Proteomes" id="UP000218287">
    <property type="component" value="Chromosome"/>
</dbReference>
<feature type="domain" description="Gamma-glutamylcyclotransferase AIG2-like" evidence="1">
    <location>
        <begin position="10"/>
        <end position="135"/>
    </location>
</feature>
<keyword evidence="3" id="KW-1185">Reference proteome</keyword>
<reference evidence="2 3" key="1">
    <citation type="submission" date="2017-06" db="EMBL/GenBank/DDBJ databases">
        <title>Genome sequencing of cyanobaciteial culture collection at National Institute for Environmental Studies (NIES).</title>
        <authorList>
            <person name="Hirose Y."/>
            <person name="Shimura Y."/>
            <person name="Fujisawa T."/>
            <person name="Nakamura Y."/>
            <person name="Kawachi M."/>
        </authorList>
    </citation>
    <scope>NUCLEOTIDE SEQUENCE [LARGE SCALE GENOMIC DNA]</scope>
    <source>
        <strain evidence="2 3">NIES-21</strain>
    </source>
</reference>
<organism evidence="2 3">
    <name type="scientific">Anabaenopsis circularis NIES-21</name>
    <dbReference type="NCBI Taxonomy" id="1085406"/>
    <lineage>
        <taxon>Bacteria</taxon>
        <taxon>Bacillati</taxon>
        <taxon>Cyanobacteriota</taxon>
        <taxon>Cyanophyceae</taxon>
        <taxon>Nostocales</taxon>
        <taxon>Nodulariaceae</taxon>
        <taxon>Anabaenopsis</taxon>
    </lineage>
</organism>
<proteinExistence type="predicted"/>
<dbReference type="OrthoDB" id="8538589at2"/>
<accession>A0A1Z4GF22</accession>
<evidence type="ECO:0000313" key="3">
    <source>
        <dbReference type="Proteomes" id="UP000218287"/>
    </source>
</evidence>
<dbReference type="CDD" id="cd06661">
    <property type="entry name" value="GGCT_like"/>
    <property type="match status" value="1"/>
</dbReference>
<protein>
    <recommendedName>
        <fullName evidence="1">Gamma-glutamylcyclotransferase AIG2-like domain-containing protein</fullName>
    </recommendedName>
</protein>
<dbReference type="SUPFAM" id="SSF110857">
    <property type="entry name" value="Gamma-glutamyl cyclotransferase-like"/>
    <property type="match status" value="1"/>
</dbReference>